<dbReference type="PANTHER" id="PTHR40457:SF1">
    <property type="entry name" value="PHOSPHOLIPASE A1"/>
    <property type="match status" value="1"/>
</dbReference>
<reference evidence="22 23" key="1">
    <citation type="journal article" date="2015" name="Microbes Environ.">
        <title>Distribution and evolution of nitrogen fixation genes in the phylum bacteroidetes.</title>
        <authorList>
            <person name="Inoue J."/>
            <person name="Oshima K."/>
            <person name="Suda W."/>
            <person name="Sakamoto M."/>
            <person name="Iino T."/>
            <person name="Noda S."/>
            <person name="Hongoh Y."/>
            <person name="Hattori M."/>
            <person name="Ohkuma M."/>
        </authorList>
    </citation>
    <scope>NUCLEOTIDE SEQUENCE [LARGE SCALE GENOMIC DNA]</scope>
    <source>
        <strain evidence="22 23">JCM 15093</strain>
    </source>
</reference>
<evidence type="ECO:0000256" key="17">
    <source>
        <dbReference type="ARBA" id="ARBA00023237"/>
    </source>
</evidence>
<evidence type="ECO:0000256" key="13">
    <source>
        <dbReference type="ARBA" id="ARBA00022837"/>
    </source>
</evidence>
<evidence type="ECO:0000256" key="18">
    <source>
        <dbReference type="ARBA" id="ARBA00032375"/>
    </source>
</evidence>
<evidence type="ECO:0000256" key="5">
    <source>
        <dbReference type="ARBA" id="ARBA00011702"/>
    </source>
</evidence>
<keyword evidence="12" id="KW-0378">Hydrolase</keyword>
<evidence type="ECO:0000256" key="6">
    <source>
        <dbReference type="ARBA" id="ARBA00013179"/>
    </source>
</evidence>
<comment type="subunit">
    <text evidence="5">Homodimer; dimerization is reversible, and the dimeric form is the active one.</text>
</comment>
<keyword evidence="15" id="KW-0443">Lipid metabolism</keyword>
<evidence type="ECO:0000256" key="3">
    <source>
        <dbReference type="ARBA" id="ARBA00004571"/>
    </source>
</evidence>
<keyword evidence="10 20" id="KW-0479">Metal-binding</keyword>
<feature type="binding site" description="in dimeric form" evidence="20">
    <location>
        <position position="177"/>
    </location>
    <ligand>
        <name>Ca(2+)</name>
        <dbReference type="ChEBI" id="CHEBI:29108"/>
        <label>1</label>
    </ligand>
</feature>
<dbReference type="EMBL" id="BAJS01000002">
    <property type="protein sequence ID" value="GAK35715.1"/>
    <property type="molecule type" value="Genomic_DNA"/>
</dbReference>
<comment type="similarity">
    <text evidence="4">Belongs to the phospholipase A1 family.</text>
</comment>
<dbReference type="AlphaFoldDB" id="A0A069D013"/>
<dbReference type="GO" id="GO:0009279">
    <property type="term" value="C:cell outer membrane"/>
    <property type="evidence" value="ECO:0007669"/>
    <property type="project" value="UniProtKB-SubCell"/>
</dbReference>
<dbReference type="eggNOG" id="COG2829">
    <property type="taxonomic scope" value="Bacteria"/>
</dbReference>
<dbReference type="STRING" id="1121097.GCA_000428125_01422"/>
<dbReference type="Proteomes" id="UP000027601">
    <property type="component" value="Unassembled WGS sequence"/>
</dbReference>
<keyword evidence="9" id="KW-0812">Transmembrane</keyword>
<name>A0A069D013_9BACE</name>
<keyword evidence="14" id="KW-0442">Lipid degradation</keyword>
<evidence type="ECO:0000256" key="12">
    <source>
        <dbReference type="ARBA" id="ARBA00022801"/>
    </source>
</evidence>
<feature type="binding site" description="in dimeric form" evidence="20">
    <location>
        <position position="133"/>
    </location>
    <ligand>
        <name>Ca(2+)</name>
        <dbReference type="ChEBI" id="CHEBI:29108"/>
        <label>1</label>
    </ligand>
</feature>
<comment type="subcellular location">
    <subcellularLocation>
        <location evidence="3">Cell outer membrane</location>
        <topology evidence="3">Multi-pass membrane protein</topology>
    </subcellularLocation>
</comment>
<evidence type="ECO:0000256" key="8">
    <source>
        <dbReference type="ARBA" id="ARBA00022452"/>
    </source>
</evidence>
<dbReference type="Pfam" id="PF02253">
    <property type="entry name" value="PLA1"/>
    <property type="match status" value="1"/>
</dbReference>
<keyword evidence="16" id="KW-0472">Membrane</keyword>
<protein>
    <recommendedName>
        <fullName evidence="18">Phosphatidylcholine 1-acylhydrolase</fullName>
        <ecNumber evidence="6">3.1.1.32</ecNumber>
        <ecNumber evidence="7">3.1.1.4</ecNumber>
    </recommendedName>
</protein>
<dbReference type="EC" id="3.1.1.4" evidence="7"/>
<feature type="active site" description="Nucleophile" evidence="19">
    <location>
        <position position="169"/>
    </location>
</feature>
<dbReference type="GO" id="GO:0008970">
    <property type="term" value="F:phospholipase A1 activity"/>
    <property type="evidence" value="ECO:0007669"/>
    <property type="project" value="UniProtKB-EC"/>
</dbReference>
<sequence>MKRELLFVIPLLFAAITSQAQSYNNLNNLINRDSLEKNLDNAIGSTILSEKKQIETSSKDVQMMLDAQAPFGIFKDCYFATGVPLNKQINKESADAIFQLSIRHRITKSHLPFNSFAYITFTQKAFWDIYKKSSPFRDLNYNPGIGFGKYIIRNNKLVGAVFAQIEHESNGKDEEDSRSWNFMSIAYKYFFNPRFSTHTKVWIPLEISSDNSHLLRYRGFGTFSINYLSRNNRWWSTAEINPRRGWGNVNTTLSVAYKIHKSDNQYLYARFFNGKGDSLLNYEDYSINFRVGICIKGDFYSVY</sequence>
<dbReference type="InterPro" id="IPR036541">
    <property type="entry name" value="PLipase_A1_sf"/>
</dbReference>
<comment type="cofactor">
    <cofactor evidence="20">
        <name>Ca(2+)</name>
        <dbReference type="ChEBI" id="CHEBI:29108"/>
    </cofactor>
    <text evidence="20">Binds 1 Ca(2+) ion per monomer.</text>
</comment>
<keyword evidence="17" id="KW-0998">Cell outer membrane</keyword>
<evidence type="ECO:0000256" key="15">
    <source>
        <dbReference type="ARBA" id="ARBA00023098"/>
    </source>
</evidence>
<evidence type="ECO:0000256" key="16">
    <source>
        <dbReference type="ARBA" id="ARBA00023136"/>
    </source>
</evidence>
<feature type="binding site" description="in dimeric form" evidence="20">
    <location>
        <position position="210"/>
    </location>
    <ligand>
        <name>Ca(2+)</name>
        <dbReference type="ChEBI" id="CHEBI:29108"/>
        <label>1</label>
    </ligand>
</feature>
<evidence type="ECO:0000256" key="10">
    <source>
        <dbReference type="ARBA" id="ARBA00022723"/>
    </source>
</evidence>
<evidence type="ECO:0000256" key="1">
    <source>
        <dbReference type="ARBA" id="ARBA00000111"/>
    </source>
</evidence>
<evidence type="ECO:0000256" key="11">
    <source>
        <dbReference type="ARBA" id="ARBA00022729"/>
    </source>
</evidence>
<proteinExistence type="inferred from homology"/>
<dbReference type="RefSeq" id="WP_024995798.1">
    <property type="nucleotide sequence ID" value="NZ_BAJS01000002.1"/>
</dbReference>
<dbReference type="Gene3D" id="2.40.230.10">
    <property type="entry name" value="Phospholipase A1"/>
    <property type="match status" value="1"/>
</dbReference>
<evidence type="ECO:0000256" key="7">
    <source>
        <dbReference type="ARBA" id="ARBA00013278"/>
    </source>
</evidence>
<comment type="catalytic activity">
    <reaction evidence="1">
        <text>a 1,2-diacyl-sn-glycero-3-phosphocholine + H2O = a 2-acyl-sn-glycero-3-phosphocholine + a fatty acid + H(+)</text>
        <dbReference type="Rhea" id="RHEA:18689"/>
        <dbReference type="ChEBI" id="CHEBI:15377"/>
        <dbReference type="ChEBI" id="CHEBI:15378"/>
        <dbReference type="ChEBI" id="CHEBI:28868"/>
        <dbReference type="ChEBI" id="CHEBI:57643"/>
        <dbReference type="ChEBI" id="CHEBI:57875"/>
        <dbReference type="EC" id="3.1.1.32"/>
    </reaction>
</comment>
<evidence type="ECO:0000256" key="9">
    <source>
        <dbReference type="ARBA" id="ARBA00022692"/>
    </source>
</evidence>
<feature type="active site" description="Proton acceptor" evidence="19">
    <location>
        <position position="167"/>
    </location>
</feature>
<dbReference type="PRINTS" id="PR01486">
    <property type="entry name" value="PHPHLIPASEA1"/>
</dbReference>
<evidence type="ECO:0000256" key="2">
    <source>
        <dbReference type="ARBA" id="ARBA00001604"/>
    </source>
</evidence>
<keyword evidence="23" id="KW-1185">Reference proteome</keyword>
<dbReference type="OrthoDB" id="188433at2"/>
<evidence type="ECO:0000256" key="14">
    <source>
        <dbReference type="ARBA" id="ARBA00022963"/>
    </source>
</evidence>
<gene>
    <name evidence="22" type="ORF">JCM15093_826</name>
</gene>
<feature type="signal peptide" evidence="21">
    <location>
        <begin position="1"/>
        <end position="20"/>
    </location>
</feature>
<comment type="catalytic activity">
    <reaction evidence="2">
        <text>a 1,2-diacyl-sn-glycero-3-phosphocholine + H2O = a 1-acyl-sn-glycero-3-phosphocholine + a fatty acid + H(+)</text>
        <dbReference type="Rhea" id="RHEA:15801"/>
        <dbReference type="ChEBI" id="CHEBI:15377"/>
        <dbReference type="ChEBI" id="CHEBI:15378"/>
        <dbReference type="ChEBI" id="CHEBI:28868"/>
        <dbReference type="ChEBI" id="CHEBI:57643"/>
        <dbReference type="ChEBI" id="CHEBI:58168"/>
        <dbReference type="EC" id="3.1.1.4"/>
    </reaction>
</comment>
<evidence type="ECO:0000256" key="4">
    <source>
        <dbReference type="ARBA" id="ARBA00010525"/>
    </source>
</evidence>
<evidence type="ECO:0000256" key="20">
    <source>
        <dbReference type="PIRSR" id="PIRSR603187-2"/>
    </source>
</evidence>
<evidence type="ECO:0000256" key="21">
    <source>
        <dbReference type="SAM" id="SignalP"/>
    </source>
</evidence>
<keyword evidence="13 20" id="KW-0106">Calcium</keyword>
<dbReference type="GO" id="GO:0016042">
    <property type="term" value="P:lipid catabolic process"/>
    <property type="evidence" value="ECO:0007669"/>
    <property type="project" value="UniProtKB-KW"/>
</dbReference>
<keyword evidence="11 21" id="KW-0732">Signal</keyword>
<evidence type="ECO:0000313" key="22">
    <source>
        <dbReference type="EMBL" id="GAK35715.1"/>
    </source>
</evidence>
<dbReference type="GO" id="GO:0046872">
    <property type="term" value="F:metal ion binding"/>
    <property type="evidence" value="ECO:0007669"/>
    <property type="project" value="UniProtKB-KW"/>
</dbReference>
<dbReference type="SUPFAM" id="SSF56931">
    <property type="entry name" value="Outer membrane phospholipase A (OMPLA)"/>
    <property type="match status" value="1"/>
</dbReference>
<dbReference type="InterPro" id="IPR003187">
    <property type="entry name" value="PLipase_A1"/>
</dbReference>
<dbReference type="PANTHER" id="PTHR40457">
    <property type="entry name" value="PHOSPHOLIPASE A1"/>
    <property type="match status" value="1"/>
</dbReference>
<organism evidence="22 23">
    <name type="scientific">Bacteroides graminisolvens DSM 19988 = JCM 15093</name>
    <dbReference type="NCBI Taxonomy" id="1121097"/>
    <lineage>
        <taxon>Bacteria</taxon>
        <taxon>Pseudomonadati</taxon>
        <taxon>Bacteroidota</taxon>
        <taxon>Bacteroidia</taxon>
        <taxon>Bacteroidales</taxon>
        <taxon>Bacteroidaceae</taxon>
        <taxon>Bacteroides</taxon>
    </lineage>
</organism>
<keyword evidence="8" id="KW-1134">Transmembrane beta strand</keyword>
<dbReference type="EC" id="3.1.1.32" evidence="6"/>
<accession>A0A069D013</accession>
<evidence type="ECO:0000313" key="23">
    <source>
        <dbReference type="Proteomes" id="UP000027601"/>
    </source>
</evidence>
<dbReference type="GO" id="GO:0004623">
    <property type="term" value="F:phospholipase A2 activity"/>
    <property type="evidence" value="ECO:0007669"/>
    <property type="project" value="UniProtKB-EC"/>
</dbReference>
<comment type="caution">
    <text evidence="22">The sequence shown here is derived from an EMBL/GenBank/DDBJ whole genome shotgun (WGS) entry which is preliminary data.</text>
</comment>
<evidence type="ECO:0000256" key="19">
    <source>
        <dbReference type="PIRSR" id="PIRSR603187-1"/>
    </source>
</evidence>
<feature type="chain" id="PRO_5001659764" description="Phosphatidylcholine 1-acylhydrolase" evidence="21">
    <location>
        <begin position="21"/>
        <end position="303"/>
    </location>
</feature>